<name>A0A6M3IEF3_9ZZZZ</name>
<reference evidence="1" key="1">
    <citation type="submission" date="2020-03" db="EMBL/GenBank/DDBJ databases">
        <title>The deep terrestrial virosphere.</title>
        <authorList>
            <person name="Holmfeldt K."/>
            <person name="Nilsson E."/>
            <person name="Simone D."/>
            <person name="Lopez-Fernandez M."/>
            <person name="Wu X."/>
            <person name="de Brujin I."/>
            <person name="Lundin D."/>
            <person name="Andersson A."/>
            <person name="Bertilsson S."/>
            <person name="Dopson M."/>
        </authorList>
    </citation>
    <scope>NUCLEOTIDE SEQUENCE</scope>
    <source>
        <strain evidence="1">MM415B01988</strain>
    </source>
</reference>
<proteinExistence type="predicted"/>
<dbReference type="EMBL" id="MT141182">
    <property type="protein sequence ID" value="QJA55794.1"/>
    <property type="molecule type" value="Genomic_DNA"/>
</dbReference>
<accession>A0A6M3IEF3</accession>
<gene>
    <name evidence="1" type="ORF">MM415B01988_0002</name>
</gene>
<sequence length="181" mass="19224">MRATNPLDCITLGRRGRIPANPGGHCPLTLQNRILGVVRDRETGELKQQFVHEGNVMATYGLNNLIERMATGGDASNLVHLGAVGTHTQAEASTNTGLYAGTNSKYLSQASMNVSDKGNLTVEYQMTIDDASAYQVHEVGLLGTNSMIDSLIARAMLGTNSINKGTADTIEISYQIIAGTG</sequence>
<organism evidence="1">
    <name type="scientific">viral metagenome</name>
    <dbReference type="NCBI Taxonomy" id="1070528"/>
    <lineage>
        <taxon>unclassified sequences</taxon>
        <taxon>metagenomes</taxon>
        <taxon>organismal metagenomes</taxon>
    </lineage>
</organism>
<dbReference type="AlphaFoldDB" id="A0A6M3IEF3"/>
<evidence type="ECO:0000313" key="1">
    <source>
        <dbReference type="EMBL" id="QJA55794.1"/>
    </source>
</evidence>
<protein>
    <submittedName>
        <fullName evidence="1">Uncharacterized protein</fullName>
    </submittedName>
</protein>